<evidence type="ECO:0000313" key="3">
    <source>
        <dbReference type="Proteomes" id="UP000752292"/>
    </source>
</evidence>
<accession>A0A932ZVR6</accession>
<name>A0A932ZVR6_UNCTE</name>
<evidence type="ECO:0000256" key="1">
    <source>
        <dbReference type="SAM" id="MobiDB-lite"/>
    </source>
</evidence>
<evidence type="ECO:0000313" key="2">
    <source>
        <dbReference type="EMBL" id="MBI4252476.1"/>
    </source>
</evidence>
<evidence type="ECO:0008006" key="4">
    <source>
        <dbReference type="Google" id="ProtNLM"/>
    </source>
</evidence>
<feature type="region of interest" description="Disordered" evidence="1">
    <location>
        <begin position="220"/>
        <end position="247"/>
    </location>
</feature>
<protein>
    <recommendedName>
        <fullName evidence="4">ABC-type transport auxiliary lipoprotein component domain-containing protein</fullName>
    </recommendedName>
</protein>
<sequence>MKSKAKWKRTLAGRRAGVLLLLLSAALWGCTAERIQHAVSLHYEGTDAPRLFESSQAPTIIIAPFQDRRSGKERLGVYQWQNLTVEMIPKQGTASDGVTGMARAFIERMGLKPAQGTWDGEATSLPDIGADYALFGEILTLNFTGEGGLPDAKKRGTVAIEVRLGSRAARTVVRRSVEVTPDEYQFVLFDNRYEHIGRMEQIIRRSVSRAIRDGLTDLVRRANTGTPVQTPQAPAGEPNPFERFQRR</sequence>
<organism evidence="2 3">
    <name type="scientific">Tectimicrobiota bacterium</name>
    <dbReference type="NCBI Taxonomy" id="2528274"/>
    <lineage>
        <taxon>Bacteria</taxon>
        <taxon>Pseudomonadati</taxon>
        <taxon>Nitrospinota/Tectimicrobiota group</taxon>
        <taxon>Candidatus Tectimicrobiota</taxon>
    </lineage>
</organism>
<dbReference type="AlphaFoldDB" id="A0A932ZVR6"/>
<gene>
    <name evidence="2" type="ORF">HY618_08455</name>
</gene>
<proteinExistence type="predicted"/>
<dbReference type="EMBL" id="JACQRX010000369">
    <property type="protein sequence ID" value="MBI4252476.1"/>
    <property type="molecule type" value="Genomic_DNA"/>
</dbReference>
<comment type="caution">
    <text evidence="2">The sequence shown here is derived from an EMBL/GenBank/DDBJ whole genome shotgun (WGS) entry which is preliminary data.</text>
</comment>
<reference evidence="2" key="1">
    <citation type="submission" date="2020-07" db="EMBL/GenBank/DDBJ databases">
        <title>Huge and variable diversity of episymbiotic CPR bacteria and DPANN archaea in groundwater ecosystems.</title>
        <authorList>
            <person name="He C.Y."/>
            <person name="Keren R."/>
            <person name="Whittaker M."/>
            <person name="Farag I.F."/>
            <person name="Doudna J."/>
            <person name="Cate J.H.D."/>
            <person name="Banfield J.F."/>
        </authorList>
    </citation>
    <scope>NUCLEOTIDE SEQUENCE</scope>
    <source>
        <strain evidence="2">NC_groundwater_1370_Ag_S-0.2um_69_93</strain>
    </source>
</reference>
<feature type="compositionally biased region" description="Polar residues" evidence="1">
    <location>
        <begin position="223"/>
        <end position="232"/>
    </location>
</feature>
<dbReference type="Proteomes" id="UP000752292">
    <property type="component" value="Unassembled WGS sequence"/>
</dbReference>